<dbReference type="Proteomes" id="UP000320672">
    <property type="component" value="Chromosome"/>
</dbReference>
<organism evidence="1 2">
    <name type="scientific">Roseimaritima multifibrata</name>
    <dbReference type="NCBI Taxonomy" id="1930274"/>
    <lineage>
        <taxon>Bacteria</taxon>
        <taxon>Pseudomonadati</taxon>
        <taxon>Planctomycetota</taxon>
        <taxon>Planctomycetia</taxon>
        <taxon>Pirellulales</taxon>
        <taxon>Pirellulaceae</taxon>
        <taxon>Roseimaritima</taxon>
    </lineage>
</organism>
<sequence length="532" mass="59296">MITLEVSTPFQAYQVPRADQTALVSPPLAEAPGLLKENQRLAAGWSFEFAGIPIAQLRQQARVDLLAAANQYTSAYRDYSGPQDPTSILLAGHQPQLFHPGVWFKNFALSKLGHSLSATPINLVVDNDLRGSGSVRVPAEGPDGRIQAASIAYDDPGASVPFEQHRIANRQLFNSFDERLAAAVAPWVDSPCVFEMWKHARKAAERCENTGCALASARHAVEGELGLQTLELPLSVACRSRSFAAFLIGLVGDLPRLHACYNDSVLEYRAAHGIRSQAHPVPLLGESDGWLEAPLWLYGDDAPERRQVWVKQQGDLLYLSDLQGVTVSIDYDPESPEMADQLYRLQSANFKLRPRALVTTMYSRLILGDLFLHGIGGGKYDQLGDRIMGRFFEITPPSFMVMSATVWLPRIGEAADSESVTRLQRMIRDTRFNPQRFFPGADRPEELLAEHRALLANVPTGAEKSEWHRRLMDVNTKLSAMLDSVRSRLAAQQREAQEHSRQWNVLASREIPFCAYPLEMLDETFTKLLSQH</sequence>
<dbReference type="KEGG" id="rml:FF011L_03610"/>
<dbReference type="RefSeq" id="WP_145349680.1">
    <property type="nucleotide sequence ID" value="NZ_CP036262.1"/>
</dbReference>
<dbReference type="AlphaFoldDB" id="A0A517M9R2"/>
<dbReference type="EMBL" id="CP036262">
    <property type="protein sequence ID" value="QDS91630.1"/>
    <property type="molecule type" value="Genomic_DNA"/>
</dbReference>
<name>A0A517M9R2_9BACT</name>
<proteinExistence type="predicted"/>
<gene>
    <name evidence="1" type="ORF">FF011L_03610</name>
</gene>
<evidence type="ECO:0000313" key="2">
    <source>
        <dbReference type="Proteomes" id="UP000320672"/>
    </source>
</evidence>
<keyword evidence="2" id="KW-1185">Reference proteome</keyword>
<accession>A0A517M9R2</accession>
<evidence type="ECO:0000313" key="1">
    <source>
        <dbReference type="EMBL" id="QDS91630.1"/>
    </source>
</evidence>
<reference evidence="1 2" key="1">
    <citation type="submission" date="2019-02" db="EMBL/GenBank/DDBJ databases">
        <title>Deep-cultivation of Planctomycetes and their phenomic and genomic characterization uncovers novel biology.</title>
        <authorList>
            <person name="Wiegand S."/>
            <person name="Jogler M."/>
            <person name="Boedeker C."/>
            <person name="Pinto D."/>
            <person name="Vollmers J."/>
            <person name="Rivas-Marin E."/>
            <person name="Kohn T."/>
            <person name="Peeters S.H."/>
            <person name="Heuer A."/>
            <person name="Rast P."/>
            <person name="Oberbeckmann S."/>
            <person name="Bunk B."/>
            <person name="Jeske O."/>
            <person name="Meyerdierks A."/>
            <person name="Storesund J.E."/>
            <person name="Kallscheuer N."/>
            <person name="Luecker S."/>
            <person name="Lage O.M."/>
            <person name="Pohl T."/>
            <person name="Merkel B.J."/>
            <person name="Hornburger P."/>
            <person name="Mueller R.-W."/>
            <person name="Bruemmer F."/>
            <person name="Labrenz M."/>
            <person name="Spormann A.M."/>
            <person name="Op den Camp H."/>
            <person name="Overmann J."/>
            <person name="Amann R."/>
            <person name="Jetten M.S.M."/>
            <person name="Mascher T."/>
            <person name="Medema M.H."/>
            <person name="Devos D.P."/>
            <person name="Kaster A.-K."/>
            <person name="Ovreas L."/>
            <person name="Rohde M."/>
            <person name="Galperin M.Y."/>
            <person name="Jogler C."/>
        </authorList>
    </citation>
    <scope>NUCLEOTIDE SEQUENCE [LARGE SCALE GENOMIC DNA]</scope>
    <source>
        <strain evidence="1 2">FF011L</strain>
    </source>
</reference>
<dbReference type="OrthoDB" id="255440at2"/>
<protein>
    <submittedName>
        <fullName evidence="1">Uncharacterized protein</fullName>
    </submittedName>
</protein>